<accession>A0A0D2A9Y6</accession>
<evidence type="ECO:0000313" key="4">
    <source>
        <dbReference type="Proteomes" id="UP000053259"/>
    </source>
</evidence>
<dbReference type="InterPro" id="IPR010987">
    <property type="entry name" value="Glutathione-S-Trfase_C-like"/>
</dbReference>
<proteinExistence type="predicted"/>
<dbReference type="AlphaFoldDB" id="A0A0D2A9Y6"/>
<dbReference type="PANTHER" id="PTHR42673:SF4">
    <property type="entry name" value="MALEYLACETOACETATE ISOMERASE"/>
    <property type="match status" value="1"/>
</dbReference>
<dbReference type="Pfam" id="PF13417">
    <property type="entry name" value="GST_N_3"/>
    <property type="match status" value="1"/>
</dbReference>
<dbReference type="CDD" id="cd00570">
    <property type="entry name" value="GST_N_family"/>
    <property type="match status" value="1"/>
</dbReference>
<dbReference type="SFLD" id="SFLDG00358">
    <property type="entry name" value="Main_(cytGST)"/>
    <property type="match status" value="1"/>
</dbReference>
<dbReference type="PANTHER" id="PTHR42673">
    <property type="entry name" value="MALEYLACETOACETATE ISOMERASE"/>
    <property type="match status" value="1"/>
</dbReference>
<evidence type="ECO:0000259" key="2">
    <source>
        <dbReference type="PROSITE" id="PS50405"/>
    </source>
</evidence>
<feature type="domain" description="GST N-terminal" evidence="1">
    <location>
        <begin position="4"/>
        <end position="85"/>
    </location>
</feature>
<dbReference type="GO" id="GO:0004364">
    <property type="term" value="F:glutathione transferase activity"/>
    <property type="evidence" value="ECO:0007669"/>
    <property type="project" value="TreeGrafter"/>
</dbReference>
<dbReference type="Gene3D" id="1.20.1050.10">
    <property type="match status" value="1"/>
</dbReference>
<dbReference type="GeneID" id="27313158"/>
<dbReference type="Proteomes" id="UP000053259">
    <property type="component" value="Unassembled WGS sequence"/>
</dbReference>
<dbReference type="InterPro" id="IPR036249">
    <property type="entry name" value="Thioredoxin-like_sf"/>
</dbReference>
<protein>
    <recommendedName>
        <fullName evidence="5">GST N-terminal domain-containing protein</fullName>
    </recommendedName>
</protein>
<dbReference type="PROSITE" id="PS50404">
    <property type="entry name" value="GST_NTER"/>
    <property type="match status" value="1"/>
</dbReference>
<dbReference type="PROSITE" id="PS50405">
    <property type="entry name" value="GST_CTER"/>
    <property type="match status" value="1"/>
</dbReference>
<dbReference type="OrthoDB" id="249703at2759"/>
<gene>
    <name evidence="3" type="ORF">PV09_05185</name>
</gene>
<dbReference type="Gene3D" id="3.40.30.10">
    <property type="entry name" value="Glutaredoxin"/>
    <property type="match status" value="1"/>
</dbReference>
<dbReference type="InterPro" id="IPR040079">
    <property type="entry name" value="Glutathione_S-Trfase"/>
</dbReference>
<dbReference type="InterPro" id="IPR004045">
    <property type="entry name" value="Glutathione_S-Trfase_N"/>
</dbReference>
<dbReference type="HOGENOM" id="CLU_011226_5_3_1"/>
<dbReference type="STRING" id="253628.A0A0D2A9Y6"/>
<dbReference type="SUPFAM" id="SSF47616">
    <property type="entry name" value="GST C-terminal domain-like"/>
    <property type="match status" value="1"/>
</dbReference>
<organism evidence="3 4">
    <name type="scientific">Verruconis gallopava</name>
    <dbReference type="NCBI Taxonomy" id="253628"/>
    <lineage>
        <taxon>Eukaryota</taxon>
        <taxon>Fungi</taxon>
        <taxon>Dikarya</taxon>
        <taxon>Ascomycota</taxon>
        <taxon>Pezizomycotina</taxon>
        <taxon>Dothideomycetes</taxon>
        <taxon>Pleosporomycetidae</taxon>
        <taxon>Venturiales</taxon>
        <taxon>Sympoventuriaceae</taxon>
        <taxon>Verruconis</taxon>
    </lineage>
</organism>
<evidence type="ECO:0000313" key="3">
    <source>
        <dbReference type="EMBL" id="KIW03410.1"/>
    </source>
</evidence>
<dbReference type="RefSeq" id="XP_016213279.1">
    <property type="nucleotide sequence ID" value="XM_016358660.1"/>
</dbReference>
<dbReference type="SUPFAM" id="SSF52833">
    <property type="entry name" value="Thioredoxin-like"/>
    <property type="match status" value="1"/>
</dbReference>
<dbReference type="GO" id="GO:0006749">
    <property type="term" value="P:glutathione metabolic process"/>
    <property type="evidence" value="ECO:0007669"/>
    <property type="project" value="TreeGrafter"/>
</dbReference>
<dbReference type="EMBL" id="KN847544">
    <property type="protein sequence ID" value="KIW03410.1"/>
    <property type="molecule type" value="Genomic_DNA"/>
</dbReference>
<dbReference type="GO" id="GO:0016034">
    <property type="term" value="F:maleylacetoacetate isomerase activity"/>
    <property type="evidence" value="ECO:0007669"/>
    <property type="project" value="TreeGrafter"/>
</dbReference>
<keyword evidence="4" id="KW-1185">Reference proteome</keyword>
<dbReference type="SFLD" id="SFLDS00019">
    <property type="entry name" value="Glutathione_Transferase_(cytos"/>
    <property type="match status" value="1"/>
</dbReference>
<dbReference type="Pfam" id="PF13410">
    <property type="entry name" value="GST_C_2"/>
    <property type="match status" value="1"/>
</dbReference>
<sequence>MSATKLVLYDNAVSSYAQKVRMALRYKHLPFESEAPEALGSGRPNPTFAAANVRMEVPVLIDGDFKVFDSTAILMYLEDKFTSDEHPSLFPSADPQSKAEARMIEEICDTHYEAINWAFGEINWFKRAEGEEAERLNAAIVDQTKQIQDWLTPRLGDKPFFSGEAVGYADIAVAPMLNRSVSNGLGPELGSPLQQWHARMEEIPCIKETWEEFRLAAPKMAALGPAAWEKGQGMKREYRDHRLEFLVKNGAIGIVQKGIEDDNIRFSWPHPSA</sequence>
<evidence type="ECO:0008006" key="5">
    <source>
        <dbReference type="Google" id="ProtNLM"/>
    </source>
</evidence>
<dbReference type="GO" id="GO:0006559">
    <property type="term" value="P:L-phenylalanine catabolic process"/>
    <property type="evidence" value="ECO:0007669"/>
    <property type="project" value="TreeGrafter"/>
</dbReference>
<feature type="domain" description="GST C-terminal" evidence="2">
    <location>
        <begin position="94"/>
        <end position="222"/>
    </location>
</feature>
<reference evidence="3 4" key="1">
    <citation type="submission" date="2015-01" db="EMBL/GenBank/DDBJ databases">
        <title>The Genome Sequence of Ochroconis gallopava CBS43764.</title>
        <authorList>
            <consortium name="The Broad Institute Genomics Platform"/>
            <person name="Cuomo C."/>
            <person name="de Hoog S."/>
            <person name="Gorbushina A."/>
            <person name="Stielow B."/>
            <person name="Teixiera M."/>
            <person name="Abouelleil A."/>
            <person name="Chapman S.B."/>
            <person name="Priest M."/>
            <person name="Young S.K."/>
            <person name="Wortman J."/>
            <person name="Nusbaum C."/>
            <person name="Birren B."/>
        </authorList>
    </citation>
    <scope>NUCLEOTIDE SEQUENCE [LARGE SCALE GENOMIC DNA]</scope>
    <source>
        <strain evidence="3 4">CBS 43764</strain>
    </source>
</reference>
<evidence type="ECO:0000259" key="1">
    <source>
        <dbReference type="PROSITE" id="PS50404"/>
    </source>
</evidence>
<name>A0A0D2A9Y6_9PEZI</name>
<dbReference type="InterPro" id="IPR036282">
    <property type="entry name" value="Glutathione-S-Trfase_C_sf"/>
</dbReference>
<dbReference type="FunCoup" id="A0A0D2A9Y6">
    <property type="interactions" value="532"/>
</dbReference>
<dbReference type="InParanoid" id="A0A0D2A9Y6"/>
<dbReference type="CDD" id="cd00299">
    <property type="entry name" value="GST_C_family"/>
    <property type="match status" value="1"/>
</dbReference>
<dbReference type="VEuPathDB" id="FungiDB:PV09_05185"/>